<keyword evidence="3" id="KW-1185">Reference proteome</keyword>
<dbReference type="Proteomes" id="UP000541444">
    <property type="component" value="Unassembled WGS sequence"/>
</dbReference>
<evidence type="ECO:0000313" key="3">
    <source>
        <dbReference type="Proteomes" id="UP000541444"/>
    </source>
</evidence>
<dbReference type="AlphaFoldDB" id="A0A7J7NQ47"/>
<sequence>MGGVTSSMAAKLAFFPPNPPSYTIEIDKSSGKLKMGNVTHKYNVDVLKLCTKTGNDIIAVYVKNPKASLTLLYSHGNAADLGQMIELFDELSVHMCVNVMGYDYSGYGQSSGKPTEQNTYADIEAAYKCLLDIYGVKENEIIFYGQSVGSGPTLELALKLNGLRAMILHSAFLSGLRVMFSVKRSYWFDIYKNIDKIGNVKCPVLVIHVSNSFLVSYENYIFSVNRSLRIAFCFFIDAYWFHLTNITSSSYVDICISWAILPGEKFCIAVLRLML</sequence>
<evidence type="ECO:0000259" key="1">
    <source>
        <dbReference type="Pfam" id="PF12146"/>
    </source>
</evidence>
<dbReference type="EMBL" id="JACGCM010000671">
    <property type="protein sequence ID" value="KAF6169094.1"/>
    <property type="molecule type" value="Genomic_DNA"/>
</dbReference>
<dbReference type="InterPro" id="IPR029058">
    <property type="entry name" value="AB_hydrolase_fold"/>
</dbReference>
<dbReference type="SUPFAM" id="SSF53474">
    <property type="entry name" value="alpha/beta-Hydrolases"/>
    <property type="match status" value="1"/>
</dbReference>
<dbReference type="PANTHER" id="PTHR12277">
    <property type="entry name" value="ALPHA/BETA HYDROLASE DOMAIN-CONTAINING PROTEIN"/>
    <property type="match status" value="1"/>
</dbReference>
<name>A0A7J7NQ47_9MAGN</name>
<reference evidence="2 3" key="1">
    <citation type="journal article" date="2020" name="IScience">
        <title>Genome Sequencing of the Endangered Kingdonia uniflora (Circaeasteraceae, Ranunculales) Reveals Potential Mechanisms of Evolutionary Specialization.</title>
        <authorList>
            <person name="Sun Y."/>
            <person name="Deng T."/>
            <person name="Zhang A."/>
            <person name="Moore M.J."/>
            <person name="Landis J.B."/>
            <person name="Lin N."/>
            <person name="Zhang H."/>
            <person name="Zhang X."/>
            <person name="Huang J."/>
            <person name="Zhang X."/>
            <person name="Sun H."/>
            <person name="Wang H."/>
        </authorList>
    </citation>
    <scope>NUCLEOTIDE SEQUENCE [LARGE SCALE GENOMIC DNA]</scope>
    <source>
        <strain evidence="2">TB1705</strain>
        <tissue evidence="2">Leaf</tissue>
    </source>
</reference>
<accession>A0A7J7NQ47</accession>
<proteinExistence type="predicted"/>
<protein>
    <recommendedName>
        <fullName evidence="1">Serine aminopeptidase S33 domain-containing protein</fullName>
    </recommendedName>
</protein>
<feature type="domain" description="Serine aminopeptidase S33" evidence="1">
    <location>
        <begin position="70"/>
        <end position="174"/>
    </location>
</feature>
<dbReference type="PANTHER" id="PTHR12277:SF81">
    <property type="entry name" value="PROTEIN ABHD13"/>
    <property type="match status" value="1"/>
</dbReference>
<gene>
    <name evidence="2" type="ORF">GIB67_038591</name>
</gene>
<dbReference type="OrthoDB" id="446723at2759"/>
<comment type="caution">
    <text evidence="2">The sequence shown here is derived from an EMBL/GenBank/DDBJ whole genome shotgun (WGS) entry which is preliminary data.</text>
</comment>
<dbReference type="Gene3D" id="3.40.50.1820">
    <property type="entry name" value="alpha/beta hydrolase"/>
    <property type="match status" value="1"/>
</dbReference>
<dbReference type="InterPro" id="IPR022742">
    <property type="entry name" value="Hydrolase_4"/>
</dbReference>
<dbReference type="Pfam" id="PF12146">
    <property type="entry name" value="Hydrolase_4"/>
    <property type="match status" value="1"/>
</dbReference>
<evidence type="ECO:0000313" key="2">
    <source>
        <dbReference type="EMBL" id="KAF6169094.1"/>
    </source>
</evidence>
<organism evidence="2 3">
    <name type="scientific">Kingdonia uniflora</name>
    <dbReference type="NCBI Taxonomy" id="39325"/>
    <lineage>
        <taxon>Eukaryota</taxon>
        <taxon>Viridiplantae</taxon>
        <taxon>Streptophyta</taxon>
        <taxon>Embryophyta</taxon>
        <taxon>Tracheophyta</taxon>
        <taxon>Spermatophyta</taxon>
        <taxon>Magnoliopsida</taxon>
        <taxon>Ranunculales</taxon>
        <taxon>Circaeasteraceae</taxon>
        <taxon>Kingdonia</taxon>
    </lineage>
</organism>